<dbReference type="CDD" id="cd03801">
    <property type="entry name" value="GT4_PimA-like"/>
    <property type="match status" value="1"/>
</dbReference>
<comment type="caution">
    <text evidence="2">The sequence shown here is derived from an EMBL/GenBank/DDBJ whole genome shotgun (WGS) entry which is preliminary data.</text>
</comment>
<reference evidence="2" key="1">
    <citation type="submission" date="2019-04" db="EMBL/GenBank/DDBJ databases">
        <title>Evolution of Biomass-Degrading Anaerobic Consortia Revealed by Metagenomics.</title>
        <authorList>
            <person name="Peng X."/>
        </authorList>
    </citation>
    <scope>NUCLEOTIDE SEQUENCE</scope>
    <source>
        <strain evidence="2">SIG311</strain>
    </source>
</reference>
<name>A0A927U584_9FIRM</name>
<proteinExistence type="predicted"/>
<protein>
    <submittedName>
        <fullName evidence="2">Glycosyltransferase family 4 protein</fullName>
    </submittedName>
</protein>
<dbReference type="AlphaFoldDB" id="A0A927U584"/>
<feature type="domain" description="Glucosyltransferase 3-like C-terminal" evidence="1">
    <location>
        <begin position="242"/>
        <end position="389"/>
    </location>
</feature>
<dbReference type="EMBL" id="SVER01000003">
    <property type="protein sequence ID" value="MBE5918521.1"/>
    <property type="molecule type" value="Genomic_DNA"/>
</dbReference>
<dbReference type="Proteomes" id="UP000766246">
    <property type="component" value="Unassembled WGS sequence"/>
</dbReference>
<evidence type="ECO:0000313" key="3">
    <source>
        <dbReference type="Proteomes" id="UP000766246"/>
    </source>
</evidence>
<evidence type="ECO:0000313" key="2">
    <source>
        <dbReference type="EMBL" id="MBE5918521.1"/>
    </source>
</evidence>
<gene>
    <name evidence="2" type="ORF">E7272_01635</name>
</gene>
<dbReference type="Gene3D" id="3.40.50.2000">
    <property type="entry name" value="Glycogen Phosphorylase B"/>
    <property type="match status" value="2"/>
</dbReference>
<dbReference type="GO" id="GO:0016757">
    <property type="term" value="F:glycosyltransferase activity"/>
    <property type="evidence" value="ECO:0007669"/>
    <property type="project" value="InterPro"/>
</dbReference>
<organism evidence="2 3">
    <name type="scientific">Pseudobutyrivibrio ruminis</name>
    <dbReference type="NCBI Taxonomy" id="46206"/>
    <lineage>
        <taxon>Bacteria</taxon>
        <taxon>Bacillati</taxon>
        <taxon>Bacillota</taxon>
        <taxon>Clostridia</taxon>
        <taxon>Lachnospirales</taxon>
        <taxon>Lachnospiraceae</taxon>
        <taxon>Pseudobutyrivibrio</taxon>
    </lineage>
</organism>
<accession>A0A927U584</accession>
<dbReference type="InterPro" id="IPR058592">
    <property type="entry name" value="Gtf3_C"/>
</dbReference>
<dbReference type="SUPFAM" id="SSF53756">
    <property type="entry name" value="UDP-Glycosyltransferase/glycogen phosphorylase"/>
    <property type="match status" value="1"/>
</dbReference>
<dbReference type="Pfam" id="PF26337">
    <property type="entry name" value="Gtf3_C"/>
    <property type="match status" value="1"/>
</dbReference>
<sequence>MKILLLSDLPPCINHTGGLFLDRLCTYLIESGCEIVAYIVKNDEVYTVLPEDKKQSIKFKFDRKPRENVGHTKGPVASLVFDRFTNITYIPKLEKRILDFINTEKPDLIWGVIQGQTMTKIVRPIAKKSNIKYIIQFYDAISWWFQANRIDKLTQKKVMKEYAKMLHNSYCFIGASEEMANDYALKYDINRSVGIMMPFDKGNAYSEKIERNDNDFVIAISGQLYARSTIAALTEALTQLKWQYNGKRIVFRIYGPEIVFYGLQDAHVEYRGWIDQKQLLQELNTADLLYCPYRFDEHFKEVASYSFPGKLSTYMKTGVPLVVHAPEYSSIASFIKKYECGYLIETVNVETIKKEIEKIISDNKKDALVVRANEVANEVLSDEITKRKILYAVGLRESVK</sequence>
<evidence type="ECO:0000259" key="1">
    <source>
        <dbReference type="Pfam" id="PF26337"/>
    </source>
</evidence>